<dbReference type="RefSeq" id="WP_171223444.1">
    <property type="nucleotide sequence ID" value="NZ_CP053085.1"/>
</dbReference>
<evidence type="ECO:0000313" key="3">
    <source>
        <dbReference type="Proteomes" id="UP000500938"/>
    </source>
</evidence>
<accession>A0A6M4IJK2</accession>
<dbReference type="EMBL" id="CP053085">
    <property type="protein sequence ID" value="QJR34018.1"/>
    <property type="molecule type" value="Genomic_DNA"/>
</dbReference>
<keyword evidence="3" id="KW-1185">Reference proteome</keyword>
<feature type="chain" id="PRO_5026733428" description="Lipoprotein" evidence="1">
    <location>
        <begin position="25"/>
        <end position="177"/>
    </location>
</feature>
<gene>
    <name evidence="2" type="ORF">HKW67_00045</name>
</gene>
<evidence type="ECO:0000313" key="2">
    <source>
        <dbReference type="EMBL" id="QJR34018.1"/>
    </source>
</evidence>
<sequence>MTRSKSLLVATLTCAAAFALSACADKKAAPTADSTAAMSTASSTDTMKVQGIWSDSVTAESGYLAEYVNGKLVVIEEQMLLADRTRSERAYFYSADFKPTRLFEHRALTAASSNSTPKTLHSLMNIYLTGDKVDSAAKQVDFVKKTVQPYEIENMRKHEREIFARVPMTYTAPRTER</sequence>
<proteinExistence type="predicted"/>
<protein>
    <recommendedName>
        <fullName evidence="4">Lipoprotein</fullName>
    </recommendedName>
</protein>
<feature type="signal peptide" evidence="1">
    <location>
        <begin position="1"/>
        <end position="24"/>
    </location>
</feature>
<reference evidence="2 3" key="1">
    <citation type="submission" date="2020-05" db="EMBL/GenBank/DDBJ databases">
        <title>Complete genome sequence of Gemmatimonas greenlandica TET16.</title>
        <authorList>
            <person name="Zeng Y."/>
        </authorList>
    </citation>
    <scope>NUCLEOTIDE SEQUENCE [LARGE SCALE GENOMIC DNA]</scope>
    <source>
        <strain evidence="2 3">TET16</strain>
    </source>
</reference>
<dbReference type="Proteomes" id="UP000500938">
    <property type="component" value="Chromosome"/>
</dbReference>
<name>A0A6M4IJK2_9BACT</name>
<evidence type="ECO:0000256" key="1">
    <source>
        <dbReference type="SAM" id="SignalP"/>
    </source>
</evidence>
<dbReference type="PROSITE" id="PS51257">
    <property type="entry name" value="PROKAR_LIPOPROTEIN"/>
    <property type="match status" value="1"/>
</dbReference>
<dbReference type="KEGG" id="ggr:HKW67_00045"/>
<organism evidence="2 3">
    <name type="scientific">Gemmatimonas groenlandica</name>
    <dbReference type="NCBI Taxonomy" id="2732249"/>
    <lineage>
        <taxon>Bacteria</taxon>
        <taxon>Pseudomonadati</taxon>
        <taxon>Gemmatimonadota</taxon>
        <taxon>Gemmatimonadia</taxon>
        <taxon>Gemmatimonadales</taxon>
        <taxon>Gemmatimonadaceae</taxon>
        <taxon>Gemmatimonas</taxon>
    </lineage>
</organism>
<keyword evidence="1" id="KW-0732">Signal</keyword>
<dbReference type="AlphaFoldDB" id="A0A6M4IJK2"/>
<evidence type="ECO:0008006" key="4">
    <source>
        <dbReference type="Google" id="ProtNLM"/>
    </source>
</evidence>